<keyword evidence="3" id="KW-0238">DNA-binding</keyword>
<dbReference type="SMART" id="SM00354">
    <property type="entry name" value="HTH_LACI"/>
    <property type="match status" value="1"/>
</dbReference>
<reference evidence="7" key="1">
    <citation type="submission" date="2016-07" db="EMBL/GenBank/DDBJ databases">
        <authorList>
            <person name="Florea S."/>
            <person name="Webb J.S."/>
            <person name="Jaromczyk J."/>
            <person name="Schardl C.L."/>
        </authorList>
    </citation>
    <scope>NUCLEOTIDE SEQUENCE [LARGE SCALE GENOMIC DNA]</scope>
    <source>
        <strain evidence="7">CY1</strain>
    </source>
</reference>
<keyword evidence="2" id="KW-0805">Transcription regulation</keyword>
<dbReference type="PANTHER" id="PTHR30146:SF148">
    <property type="entry name" value="HTH-TYPE TRANSCRIPTIONAL REPRESSOR PURR-RELATED"/>
    <property type="match status" value="1"/>
</dbReference>
<accession>A0A1V4HNW2</accession>
<evidence type="ECO:0000313" key="6">
    <source>
        <dbReference type="EMBL" id="OPH59657.1"/>
    </source>
</evidence>
<dbReference type="CDD" id="cd19974">
    <property type="entry name" value="PBP1_LacI-like"/>
    <property type="match status" value="1"/>
</dbReference>
<sequence>MNSKTSMQDIADMLGISKNAVSLALNHKAGVSEELRARVFEAANQLKYRTESRSKKKQQHLLVLIPEHIPQDAIFFSEVFWSIEKKAKEHGYNAIICGVAEEMEQQLTLPDLYHEMVFHGILTIGVFQLDYVRMLHDLQTPLVTVDHYYDSLQLDAVVTAHTEEAYKLTAYLISKGHREIGFIGAVHLAKSFKERWNGFQQAMSDAGLTINMDHSLVNAPSLDAQSSNMDELASFVDAMPSLPTAWVCANDRLAISLIQTVTSRGYNVPNNISIAGFDDIEAAQLITPRLTTIQVQREQLGCEAVDFLIRKIEYGGSPQKIAIYGKLIERDSCKQLDTI</sequence>
<dbReference type="OrthoDB" id="2026446at2"/>
<feature type="domain" description="HTH lacI-type" evidence="5">
    <location>
        <begin position="5"/>
        <end position="57"/>
    </location>
</feature>
<dbReference type="Gene3D" id="3.40.50.2300">
    <property type="match status" value="2"/>
</dbReference>
<evidence type="ECO:0000259" key="5">
    <source>
        <dbReference type="PROSITE" id="PS50932"/>
    </source>
</evidence>
<organism evidence="6 7">
    <name type="scientific">Paenibacillus ferrarius</name>
    <dbReference type="NCBI Taxonomy" id="1469647"/>
    <lineage>
        <taxon>Bacteria</taxon>
        <taxon>Bacillati</taxon>
        <taxon>Bacillota</taxon>
        <taxon>Bacilli</taxon>
        <taxon>Bacillales</taxon>
        <taxon>Paenibacillaceae</taxon>
        <taxon>Paenibacillus</taxon>
    </lineage>
</organism>
<keyword evidence="4" id="KW-0804">Transcription</keyword>
<keyword evidence="7" id="KW-1185">Reference proteome</keyword>
<comment type="caution">
    <text evidence="6">The sequence shown here is derived from an EMBL/GenBank/DDBJ whole genome shotgun (WGS) entry which is preliminary data.</text>
</comment>
<dbReference type="AlphaFoldDB" id="A0A1V4HNW2"/>
<dbReference type="Pfam" id="PF13377">
    <property type="entry name" value="Peripla_BP_3"/>
    <property type="match status" value="1"/>
</dbReference>
<evidence type="ECO:0000256" key="2">
    <source>
        <dbReference type="ARBA" id="ARBA00023015"/>
    </source>
</evidence>
<dbReference type="SUPFAM" id="SSF53822">
    <property type="entry name" value="Periplasmic binding protein-like I"/>
    <property type="match status" value="1"/>
</dbReference>
<dbReference type="InterPro" id="IPR046335">
    <property type="entry name" value="LacI/GalR-like_sensor"/>
</dbReference>
<dbReference type="Proteomes" id="UP000190626">
    <property type="component" value="Unassembled WGS sequence"/>
</dbReference>
<proteinExistence type="predicted"/>
<dbReference type="InterPro" id="IPR010982">
    <property type="entry name" value="Lambda_DNA-bd_dom_sf"/>
</dbReference>
<evidence type="ECO:0000256" key="1">
    <source>
        <dbReference type="ARBA" id="ARBA00022491"/>
    </source>
</evidence>
<dbReference type="SUPFAM" id="SSF47413">
    <property type="entry name" value="lambda repressor-like DNA-binding domains"/>
    <property type="match status" value="1"/>
</dbReference>
<dbReference type="Pfam" id="PF00356">
    <property type="entry name" value="LacI"/>
    <property type="match status" value="1"/>
</dbReference>
<dbReference type="Gene3D" id="1.10.260.40">
    <property type="entry name" value="lambda repressor-like DNA-binding domains"/>
    <property type="match status" value="1"/>
</dbReference>
<name>A0A1V4HNW2_9BACL</name>
<gene>
    <name evidence="6" type="ORF">BC351_19440</name>
</gene>
<evidence type="ECO:0000256" key="4">
    <source>
        <dbReference type="ARBA" id="ARBA00023163"/>
    </source>
</evidence>
<protein>
    <recommendedName>
        <fullName evidence="5">HTH lacI-type domain-containing protein</fullName>
    </recommendedName>
</protein>
<keyword evidence="1" id="KW-0678">Repressor</keyword>
<dbReference type="InterPro" id="IPR000843">
    <property type="entry name" value="HTH_LacI"/>
</dbReference>
<evidence type="ECO:0000313" key="7">
    <source>
        <dbReference type="Proteomes" id="UP000190626"/>
    </source>
</evidence>
<dbReference type="RefSeq" id="WP_079410328.1">
    <property type="nucleotide sequence ID" value="NZ_MBTG01000006.1"/>
</dbReference>
<dbReference type="PANTHER" id="PTHR30146">
    <property type="entry name" value="LACI-RELATED TRANSCRIPTIONAL REPRESSOR"/>
    <property type="match status" value="1"/>
</dbReference>
<dbReference type="CDD" id="cd01392">
    <property type="entry name" value="HTH_LacI"/>
    <property type="match status" value="1"/>
</dbReference>
<dbReference type="EMBL" id="MBTG01000006">
    <property type="protein sequence ID" value="OPH59657.1"/>
    <property type="molecule type" value="Genomic_DNA"/>
</dbReference>
<dbReference type="GO" id="GO:0003700">
    <property type="term" value="F:DNA-binding transcription factor activity"/>
    <property type="evidence" value="ECO:0007669"/>
    <property type="project" value="TreeGrafter"/>
</dbReference>
<dbReference type="GO" id="GO:0000976">
    <property type="term" value="F:transcription cis-regulatory region binding"/>
    <property type="evidence" value="ECO:0007669"/>
    <property type="project" value="TreeGrafter"/>
</dbReference>
<dbReference type="InterPro" id="IPR028082">
    <property type="entry name" value="Peripla_BP_I"/>
</dbReference>
<dbReference type="STRING" id="1469647.BC351_19440"/>
<dbReference type="PROSITE" id="PS50932">
    <property type="entry name" value="HTH_LACI_2"/>
    <property type="match status" value="1"/>
</dbReference>
<evidence type="ECO:0000256" key="3">
    <source>
        <dbReference type="ARBA" id="ARBA00023125"/>
    </source>
</evidence>